<organism evidence="1 2">
    <name type="scientific">Halovenus carboxidivorans</name>
    <dbReference type="NCBI Taxonomy" id="2692199"/>
    <lineage>
        <taxon>Archaea</taxon>
        <taxon>Methanobacteriati</taxon>
        <taxon>Methanobacteriota</taxon>
        <taxon>Stenosarchaea group</taxon>
        <taxon>Halobacteria</taxon>
        <taxon>Halobacteriales</taxon>
        <taxon>Haloarculaceae</taxon>
        <taxon>Halovenus</taxon>
    </lineage>
</organism>
<proteinExistence type="predicted"/>
<keyword evidence="2" id="KW-1185">Reference proteome</keyword>
<reference evidence="1 2" key="1">
    <citation type="submission" date="2019-12" db="EMBL/GenBank/DDBJ databases">
        <title>Isolation and characterization of three novel carbon monoxide-oxidizing members of Halobacteria from salione crusts and soils.</title>
        <authorList>
            <person name="Myers M.R."/>
            <person name="King G.M."/>
        </authorList>
    </citation>
    <scope>NUCLEOTIDE SEQUENCE [LARGE SCALE GENOMIC DNA]</scope>
    <source>
        <strain evidence="1 2">WSH3</strain>
    </source>
</reference>
<dbReference type="EMBL" id="WUUT01000001">
    <property type="protein sequence ID" value="MXR50207.1"/>
    <property type="molecule type" value="Genomic_DNA"/>
</dbReference>
<evidence type="ECO:0000313" key="2">
    <source>
        <dbReference type="Proteomes" id="UP000466535"/>
    </source>
</evidence>
<name>A0A6B0SYG5_9EURY</name>
<dbReference type="Proteomes" id="UP000466535">
    <property type="component" value="Unassembled WGS sequence"/>
</dbReference>
<accession>A0A6B0SYG5</accession>
<evidence type="ECO:0000313" key="1">
    <source>
        <dbReference type="EMBL" id="MXR50207.1"/>
    </source>
</evidence>
<dbReference type="AlphaFoldDB" id="A0A6B0SYG5"/>
<dbReference type="RefSeq" id="WP_159762361.1">
    <property type="nucleotide sequence ID" value="NZ_WUUT01000001.1"/>
</dbReference>
<comment type="caution">
    <text evidence="1">The sequence shown here is derived from an EMBL/GenBank/DDBJ whole genome shotgun (WGS) entry which is preliminary data.</text>
</comment>
<protein>
    <submittedName>
        <fullName evidence="1">Uncharacterized protein</fullName>
    </submittedName>
</protein>
<sequence length="76" mass="9418">MNEEERLRREIRAVKEAIDIHRKEEEVYGNDFVELRAEEFRREFSGFQHLLNVNPEKLEEHRERLQRDLEVLRGER</sequence>
<gene>
    <name evidence="1" type="ORF">GRX03_01095</name>
</gene>